<evidence type="ECO:0000256" key="1">
    <source>
        <dbReference type="SAM" id="MobiDB-lite"/>
    </source>
</evidence>
<evidence type="ECO:0000313" key="2">
    <source>
        <dbReference type="EMBL" id="KDP30828.1"/>
    </source>
</evidence>
<proteinExistence type="predicted"/>
<keyword evidence="3" id="KW-1185">Reference proteome</keyword>
<dbReference type="EMBL" id="KK914641">
    <property type="protein sequence ID" value="KDP30828.1"/>
    <property type="molecule type" value="Genomic_DNA"/>
</dbReference>
<dbReference type="Proteomes" id="UP000027138">
    <property type="component" value="Unassembled WGS sequence"/>
</dbReference>
<feature type="region of interest" description="Disordered" evidence="1">
    <location>
        <begin position="49"/>
        <end position="93"/>
    </location>
</feature>
<dbReference type="AlphaFoldDB" id="A0A067K746"/>
<organism evidence="2 3">
    <name type="scientific">Jatropha curcas</name>
    <name type="common">Barbados nut</name>
    <dbReference type="NCBI Taxonomy" id="180498"/>
    <lineage>
        <taxon>Eukaryota</taxon>
        <taxon>Viridiplantae</taxon>
        <taxon>Streptophyta</taxon>
        <taxon>Embryophyta</taxon>
        <taxon>Tracheophyta</taxon>
        <taxon>Spermatophyta</taxon>
        <taxon>Magnoliopsida</taxon>
        <taxon>eudicotyledons</taxon>
        <taxon>Gunneridae</taxon>
        <taxon>Pentapetalae</taxon>
        <taxon>rosids</taxon>
        <taxon>fabids</taxon>
        <taxon>Malpighiales</taxon>
        <taxon>Euphorbiaceae</taxon>
        <taxon>Crotonoideae</taxon>
        <taxon>Jatropheae</taxon>
        <taxon>Jatropha</taxon>
    </lineage>
</organism>
<sequence length="115" mass="12717">MERKSVKLRRRSDRLEPPESRGGYCDAVPIEARSQLFLRLLLSLETNGEREGEAGAAAARRRRQGVALVSGDRKTRGGEGQMVSPAPNVASVVGSHGTGRRVLHLVVSEHRFRRF</sequence>
<evidence type="ECO:0000313" key="3">
    <source>
        <dbReference type="Proteomes" id="UP000027138"/>
    </source>
</evidence>
<protein>
    <submittedName>
        <fullName evidence="2">Uncharacterized protein</fullName>
    </submittedName>
</protein>
<accession>A0A067K746</accession>
<name>A0A067K746_JATCU</name>
<gene>
    <name evidence="2" type="ORF">JCGZ_13771</name>
</gene>
<feature type="region of interest" description="Disordered" evidence="1">
    <location>
        <begin position="1"/>
        <end position="22"/>
    </location>
</feature>
<reference evidence="2 3" key="1">
    <citation type="journal article" date="2014" name="PLoS ONE">
        <title>Global Analysis of Gene Expression Profiles in Physic Nut (Jatropha curcas L.) Seedlings Exposed to Salt Stress.</title>
        <authorList>
            <person name="Zhang L."/>
            <person name="Zhang C."/>
            <person name="Wu P."/>
            <person name="Chen Y."/>
            <person name="Li M."/>
            <person name="Jiang H."/>
            <person name="Wu G."/>
        </authorList>
    </citation>
    <scope>NUCLEOTIDE SEQUENCE [LARGE SCALE GENOMIC DNA]</scope>
    <source>
        <strain evidence="3">cv. GZQX0401</strain>
        <tissue evidence="2">Young leaves</tissue>
    </source>
</reference>
<feature type="compositionally biased region" description="Basic residues" evidence="1">
    <location>
        <begin position="1"/>
        <end position="12"/>
    </location>
</feature>